<sequence>MAPTPPVLIGADIEELLDNHFKVIAAEIPGILDLIERYTMRIARQEGAARDVLVGEFRERLLGQIRSRFTVVLASDERRLDKIA</sequence>
<comment type="caution">
    <text evidence="1">The sequence shown here is derived from an EMBL/GenBank/DDBJ whole genome shotgun (WGS) entry which is preliminary data.</text>
</comment>
<dbReference type="EMBL" id="JBHSMD010000011">
    <property type="protein sequence ID" value="MFC5495865.1"/>
    <property type="molecule type" value="Genomic_DNA"/>
</dbReference>
<reference evidence="2" key="1">
    <citation type="journal article" date="2019" name="Int. J. Syst. Evol. Microbiol.">
        <title>The Global Catalogue of Microorganisms (GCM) 10K type strain sequencing project: providing services to taxonomists for standard genome sequencing and annotation.</title>
        <authorList>
            <consortium name="The Broad Institute Genomics Platform"/>
            <consortium name="The Broad Institute Genome Sequencing Center for Infectious Disease"/>
            <person name="Wu L."/>
            <person name="Ma J."/>
        </authorList>
    </citation>
    <scope>NUCLEOTIDE SEQUENCE [LARGE SCALE GENOMIC DNA]</scope>
    <source>
        <strain evidence="2">KACC 13778</strain>
    </source>
</reference>
<evidence type="ECO:0000313" key="2">
    <source>
        <dbReference type="Proteomes" id="UP001595956"/>
    </source>
</evidence>
<keyword evidence="2" id="KW-1185">Reference proteome</keyword>
<accession>A0ABW0N7E1</accession>
<dbReference type="RefSeq" id="WP_345182518.1">
    <property type="nucleotide sequence ID" value="NZ_BAABFQ010000010.1"/>
</dbReference>
<protein>
    <submittedName>
        <fullName evidence="1">Uncharacterized protein</fullName>
    </submittedName>
</protein>
<evidence type="ECO:0000313" key="1">
    <source>
        <dbReference type="EMBL" id="MFC5495865.1"/>
    </source>
</evidence>
<dbReference type="Proteomes" id="UP001595956">
    <property type="component" value="Unassembled WGS sequence"/>
</dbReference>
<organism evidence="1 2">
    <name type="scientific">Nocardioides caricicola</name>
    <dbReference type="NCBI Taxonomy" id="634770"/>
    <lineage>
        <taxon>Bacteria</taxon>
        <taxon>Bacillati</taxon>
        <taxon>Actinomycetota</taxon>
        <taxon>Actinomycetes</taxon>
        <taxon>Propionibacteriales</taxon>
        <taxon>Nocardioidaceae</taxon>
        <taxon>Nocardioides</taxon>
    </lineage>
</organism>
<gene>
    <name evidence="1" type="ORF">ACFPKY_22365</name>
</gene>
<proteinExistence type="predicted"/>
<name>A0ABW0N7E1_9ACTN</name>